<dbReference type="Proteomes" id="UP000026900">
    <property type="component" value="Segment"/>
</dbReference>
<evidence type="ECO:0000313" key="1">
    <source>
        <dbReference type="EMBL" id="AHZ10221.1"/>
    </source>
</evidence>
<keyword evidence="2" id="KW-1185">Reference proteome</keyword>
<dbReference type="RefSeq" id="YP_009036652.1">
    <property type="nucleotide sequence ID" value="NC_024213.1"/>
</dbReference>
<protein>
    <submittedName>
        <fullName evidence="1">Uncharacterized protein</fullName>
    </submittedName>
</protein>
<proteinExistence type="predicted"/>
<reference evidence="2" key="1">
    <citation type="submission" date="2014-09" db="EMBL/GenBank/DDBJ databases">
        <authorList>
            <person name="Sauder A.B."/>
            <person name="McKenzie Q.R."/>
            <person name="Temple L.M."/>
            <person name="Alexis B.K."/>
            <person name="Al-Atrache Z."/>
            <person name="Lewis L.O."/>
            <person name="Loesser-Casey K.E."/>
            <person name="Mitchell K.J."/>
        </authorList>
    </citation>
    <scope>NUCLEOTIDE SEQUENCE [LARGE SCALE GENOMIC DNA]</scope>
</reference>
<dbReference type="GeneID" id="19526203"/>
<accession>A0A024B237</accession>
<sequence length="113" mass="12966">MKKTHILQNSIVLRDENNMRAVDMPKGTEVAILHKFDEESYSEGKAVVIFDGKEAITVAANIVNEKKLTLKQHQALCPKHANELWSTFPYETIIMKRVYTKEECDACKEEFHG</sequence>
<evidence type="ECO:0000313" key="2">
    <source>
        <dbReference type="Proteomes" id="UP000026900"/>
    </source>
</evidence>
<dbReference type="EMBL" id="KJ489399">
    <property type="protein sequence ID" value="AHZ10221.1"/>
    <property type="molecule type" value="Genomic_DNA"/>
</dbReference>
<organism evidence="1 2">
    <name type="scientific">Bacillus phage Hakuna</name>
    <dbReference type="NCBI Taxonomy" id="1486659"/>
    <lineage>
        <taxon>Viruses</taxon>
        <taxon>Duplodnaviria</taxon>
        <taxon>Heunggongvirae</taxon>
        <taxon>Uroviricota</taxon>
        <taxon>Caudoviricetes</taxon>
        <taxon>Herelleviridae</taxon>
        <taxon>Bastillevirinae</taxon>
        <taxon>Wphvirus</taxon>
        <taxon>Wphvirus hakuna</taxon>
    </lineage>
</organism>
<dbReference type="KEGG" id="vg:19526203"/>
<name>A0A024B237_9CAUD</name>